<dbReference type="SUPFAM" id="SSF56300">
    <property type="entry name" value="Metallo-dependent phosphatases"/>
    <property type="match status" value="1"/>
</dbReference>
<feature type="binding site" evidence="6">
    <location>
        <position position="73"/>
    </location>
    <ligand>
        <name>Fe cation</name>
        <dbReference type="ChEBI" id="CHEBI:24875"/>
        <label>2</label>
    </ligand>
</feature>
<feature type="binding site" evidence="6">
    <location>
        <position position="14"/>
    </location>
    <ligand>
        <name>Fe cation</name>
        <dbReference type="ChEBI" id="CHEBI:24875"/>
        <label>1</label>
    </ligand>
</feature>
<evidence type="ECO:0000256" key="4">
    <source>
        <dbReference type="ARBA" id="ARBA00061401"/>
    </source>
</evidence>
<dbReference type="GO" id="GO:0004113">
    <property type="term" value="F:2',3'-cyclic-nucleotide 3'-phosphodiesterase activity"/>
    <property type="evidence" value="ECO:0007669"/>
    <property type="project" value="TreeGrafter"/>
</dbReference>
<feature type="binding site" evidence="6">
    <location>
        <position position="157"/>
    </location>
    <ligand>
        <name>Fe cation</name>
        <dbReference type="ChEBI" id="CHEBI:24875"/>
        <label>2</label>
    </ligand>
</feature>
<dbReference type="CDD" id="cd07382">
    <property type="entry name" value="MPP_DR1281"/>
    <property type="match status" value="1"/>
</dbReference>
<evidence type="ECO:0000313" key="8">
    <source>
        <dbReference type="Proteomes" id="UP000242288"/>
    </source>
</evidence>
<dbReference type="Proteomes" id="UP000242288">
    <property type="component" value="Unassembled WGS sequence"/>
</dbReference>
<keyword evidence="1 6" id="KW-0479">Metal-binding</keyword>
<dbReference type="FunFam" id="3.60.21.10:FF:000016">
    <property type="entry name" value="Putative metallophosphoesterase"/>
    <property type="match status" value="1"/>
</dbReference>
<evidence type="ECO:0000256" key="2">
    <source>
        <dbReference type="ARBA" id="ARBA00022801"/>
    </source>
</evidence>
<sequence>MQSSETLNVLFIGDIVGKSGRQIVKAILPGLVEQYKIEFVIANGENAAGGFGITENVAQELFSYGIDLITTGNHVWDKKESIPYIAKEAKILRPLNYPAGIPGFGSIVTKTKKNNIIAVINVLGRVFMNLLDCPFRTTEEEIKRIREQTKFIFIDFHAEATSEKIAFAYYFDGQVSAIIGTHTHVQTADERILPRGTAYITDVGMTGPEDSIIGFKKEEVIEKFLTQMPKKFDVPSTASIFSAVVIQVDKITATAKNIIRLTLRQ</sequence>
<keyword evidence="3" id="KW-0408">Iron</keyword>
<proteinExistence type="inferred from homology"/>
<accession>A0A2J6WNZ2</accession>
<feature type="binding site" evidence="6">
    <location>
        <position position="182"/>
    </location>
    <ligand>
        <name>Fe cation</name>
        <dbReference type="ChEBI" id="CHEBI:24875"/>
        <label>2</label>
    </ligand>
</feature>
<dbReference type="InterPro" id="IPR005235">
    <property type="entry name" value="YmdB-like"/>
</dbReference>
<dbReference type="Gene3D" id="3.60.21.10">
    <property type="match status" value="1"/>
</dbReference>
<feature type="active site" description="Proton donor" evidence="5">
    <location>
        <position position="74"/>
    </location>
</feature>
<reference evidence="7 8" key="1">
    <citation type="submission" date="2018-01" db="EMBL/GenBank/DDBJ databases">
        <title>Metagenomic assembled genomes from two thermal pools in the Uzon Caldera, Kamchatka, Russia.</title>
        <authorList>
            <person name="Wilkins L."/>
            <person name="Ettinger C."/>
        </authorList>
    </citation>
    <scope>NUCLEOTIDE SEQUENCE [LARGE SCALE GENOMIC DNA]</scope>
    <source>
        <strain evidence="7">ZAV-04</strain>
    </source>
</reference>
<keyword evidence="2" id="KW-0378">Hydrolase</keyword>
<dbReference type="AlphaFoldDB" id="A0A2J6WNZ2"/>
<organism evidence="7 8">
    <name type="scientific">Thermodesulfovibrio aggregans</name>
    <dbReference type="NCBI Taxonomy" id="86166"/>
    <lineage>
        <taxon>Bacteria</taxon>
        <taxon>Pseudomonadati</taxon>
        <taxon>Nitrospirota</taxon>
        <taxon>Thermodesulfovibrionia</taxon>
        <taxon>Thermodesulfovibrionales</taxon>
        <taxon>Thermodesulfovibrionaceae</taxon>
        <taxon>Thermodesulfovibrio</taxon>
    </lineage>
</organism>
<evidence type="ECO:0000256" key="3">
    <source>
        <dbReference type="ARBA" id="ARBA00023004"/>
    </source>
</evidence>
<evidence type="ECO:0000313" key="7">
    <source>
        <dbReference type="EMBL" id="PMP72086.1"/>
    </source>
</evidence>
<dbReference type="PANTHER" id="PTHR36303">
    <property type="entry name" value="2',3'-CYCLIC-NUCLEOTIDE 2'-PHOSPHODIESTERASE"/>
    <property type="match status" value="1"/>
</dbReference>
<protein>
    <submittedName>
        <fullName evidence="7">TIGR00282 family metallophosphoesterase</fullName>
    </submittedName>
</protein>
<feature type="binding site" evidence="6">
    <location>
        <position position="45"/>
    </location>
    <ligand>
        <name>Fe cation</name>
        <dbReference type="ChEBI" id="CHEBI:24875"/>
        <label>2</label>
    </ligand>
</feature>
<feature type="binding site" evidence="6">
    <location>
        <position position="46"/>
    </location>
    <ligand>
        <name>Fe cation</name>
        <dbReference type="ChEBI" id="CHEBI:24875"/>
        <label>1</label>
    </ligand>
</feature>
<dbReference type="PANTHER" id="PTHR36303:SF1">
    <property type="entry name" value="2',3'-CYCLIC-NUCLEOTIDE 2'-PHOSPHODIESTERASE"/>
    <property type="match status" value="1"/>
</dbReference>
<dbReference type="EMBL" id="PNIO01000015">
    <property type="protein sequence ID" value="PMP72086.1"/>
    <property type="molecule type" value="Genomic_DNA"/>
</dbReference>
<evidence type="ECO:0000256" key="6">
    <source>
        <dbReference type="PIRSR" id="PIRSR004789-51"/>
    </source>
</evidence>
<dbReference type="PIRSF" id="PIRSF004789">
    <property type="entry name" value="DR1281"/>
    <property type="match status" value="1"/>
</dbReference>
<dbReference type="Pfam" id="PF13277">
    <property type="entry name" value="YmdB"/>
    <property type="match status" value="1"/>
</dbReference>
<feature type="binding site" evidence="6">
    <location>
        <position position="45"/>
    </location>
    <ligand>
        <name>Fe cation</name>
        <dbReference type="ChEBI" id="CHEBI:24875"/>
        <label>1</label>
    </ligand>
</feature>
<comment type="similarity">
    <text evidence="4">Belongs to the YmdB-like family.</text>
</comment>
<comment type="caution">
    <text evidence="7">The sequence shown here is derived from an EMBL/GenBank/DDBJ whole genome shotgun (WGS) entry which is preliminary data.</text>
</comment>
<gene>
    <name evidence="7" type="ORF">C0186_02235</name>
</gene>
<name>A0A2J6WNZ2_9BACT</name>
<feature type="binding site" evidence="6">
    <location>
        <position position="184"/>
    </location>
    <ligand>
        <name>Fe cation</name>
        <dbReference type="ChEBI" id="CHEBI:24875"/>
        <label>1</label>
    </ligand>
</feature>
<evidence type="ECO:0000256" key="1">
    <source>
        <dbReference type="ARBA" id="ARBA00022723"/>
    </source>
</evidence>
<dbReference type="GO" id="GO:0046872">
    <property type="term" value="F:metal ion binding"/>
    <property type="evidence" value="ECO:0007669"/>
    <property type="project" value="UniProtKB-KW"/>
</dbReference>
<dbReference type="InterPro" id="IPR029052">
    <property type="entry name" value="Metallo-depent_PP-like"/>
</dbReference>
<evidence type="ECO:0000256" key="5">
    <source>
        <dbReference type="PIRSR" id="PIRSR004789-50"/>
    </source>
</evidence>
<dbReference type="NCBIfam" id="TIGR00282">
    <property type="entry name" value="TIGR00282 family metallophosphoesterase"/>
    <property type="match status" value="1"/>
</dbReference>